<protein>
    <submittedName>
        <fullName evidence="3">Predicted DNA-binding transcriptional regulator YafY, contains an HTH and WYL domains</fullName>
    </submittedName>
</protein>
<dbReference type="Pfam" id="PF25583">
    <property type="entry name" value="WCX"/>
    <property type="match status" value="1"/>
</dbReference>
<dbReference type="PANTHER" id="PTHR34580:SF1">
    <property type="entry name" value="PROTEIN PAFC"/>
    <property type="match status" value="1"/>
</dbReference>
<dbReference type="OrthoDB" id="9772503at2"/>
<gene>
    <name evidence="3" type="ORF">SAMN02910265_01014</name>
</gene>
<dbReference type="PROSITE" id="PS52050">
    <property type="entry name" value="WYL"/>
    <property type="match status" value="1"/>
</dbReference>
<feature type="domain" description="WYL" evidence="1">
    <location>
        <begin position="161"/>
        <end position="236"/>
    </location>
</feature>
<feature type="domain" description="WCX" evidence="2">
    <location>
        <begin position="274"/>
        <end position="348"/>
    </location>
</feature>
<accession>A0A1H6IP44</accession>
<keyword evidence="3" id="KW-0238">DNA-binding</keyword>
<reference evidence="3 4" key="1">
    <citation type="submission" date="2016-10" db="EMBL/GenBank/DDBJ databases">
        <authorList>
            <person name="de Groot N.N."/>
        </authorList>
    </citation>
    <scope>NUCLEOTIDE SEQUENCE [LARGE SCALE GENOMIC DNA]</scope>
    <source>
        <strain evidence="3 4">YAD2003</strain>
    </source>
</reference>
<organism evidence="3 4">
    <name type="scientific">Ruminococcus flavefaciens</name>
    <dbReference type="NCBI Taxonomy" id="1265"/>
    <lineage>
        <taxon>Bacteria</taxon>
        <taxon>Bacillati</taxon>
        <taxon>Bacillota</taxon>
        <taxon>Clostridia</taxon>
        <taxon>Eubacteriales</taxon>
        <taxon>Oscillospiraceae</taxon>
        <taxon>Ruminococcus</taxon>
    </lineage>
</organism>
<evidence type="ECO:0000313" key="4">
    <source>
        <dbReference type="Proteomes" id="UP000183190"/>
    </source>
</evidence>
<dbReference type="Proteomes" id="UP000183190">
    <property type="component" value="Unassembled WGS sequence"/>
</dbReference>
<evidence type="ECO:0000313" key="3">
    <source>
        <dbReference type="EMBL" id="SEH48773.1"/>
    </source>
</evidence>
<dbReference type="InterPro" id="IPR051534">
    <property type="entry name" value="CBASS_pafABC_assoc_protein"/>
</dbReference>
<evidence type="ECO:0000259" key="2">
    <source>
        <dbReference type="Pfam" id="PF25583"/>
    </source>
</evidence>
<dbReference type="PANTHER" id="PTHR34580">
    <property type="match status" value="1"/>
</dbReference>
<dbReference type="InterPro" id="IPR026881">
    <property type="entry name" value="WYL_dom"/>
</dbReference>
<evidence type="ECO:0000259" key="1">
    <source>
        <dbReference type="Pfam" id="PF13280"/>
    </source>
</evidence>
<dbReference type="EMBL" id="FNWV01000002">
    <property type="protein sequence ID" value="SEH48773.1"/>
    <property type="molecule type" value="Genomic_DNA"/>
</dbReference>
<sequence length="353" mass="40352">MAGSQPPKLIILDILHILQKHSDIDHRLSQQQIQDLIESEYGMNVAQKTVKRNLSKLIEFGFPIRYRGSEHENDTIIRKGKNGKSEVILTDWYYVHEFMDGELRLLIDNVLASDGISQKERLSLIGRLEGLSSKFFLSTIKNTDMEICDKVINREIYITLENIGSAIADGKQASFHYCDCGIDGKLKYKLDSSGKKKLYNVNPYQIVSRNGHSYLICNLPEHDDLTHFRIDRIKDCTKNDEPATQLRTLKGFSAGIRLSDYIKTHPNLWSGTPVHITFQCKQYMMNDVADSFGTNNRIETLPDDMMIVHVEASEASMLHWAIQFADAVEVLSPKNLREQIAETLRNALSKYEK</sequence>
<dbReference type="GO" id="GO:0003677">
    <property type="term" value="F:DNA binding"/>
    <property type="evidence" value="ECO:0007669"/>
    <property type="project" value="UniProtKB-KW"/>
</dbReference>
<dbReference type="InterPro" id="IPR057727">
    <property type="entry name" value="WCX_dom"/>
</dbReference>
<proteinExistence type="predicted"/>
<name>A0A1H6IP44_RUMFL</name>
<dbReference type="Pfam" id="PF13280">
    <property type="entry name" value="WYL"/>
    <property type="match status" value="1"/>
</dbReference>
<dbReference type="AlphaFoldDB" id="A0A1H6IP44"/>